<protein>
    <submittedName>
        <fullName evidence="3">Nucleoside-diphosphate-sugar epimerase</fullName>
    </submittedName>
</protein>
<dbReference type="OrthoDB" id="5241256at2"/>
<dbReference type="SUPFAM" id="SSF51735">
    <property type="entry name" value="NAD(P)-binding Rossmann-fold domains"/>
    <property type="match status" value="1"/>
</dbReference>
<comment type="caution">
    <text evidence="3">The sequence shown here is derived from an EMBL/GenBank/DDBJ whole genome shotgun (WGS) entry which is preliminary data.</text>
</comment>
<dbReference type="EMBL" id="PVTF01000002">
    <property type="protein sequence ID" value="PRY44743.1"/>
    <property type="molecule type" value="Genomic_DNA"/>
</dbReference>
<dbReference type="Gene3D" id="3.40.50.1820">
    <property type="entry name" value="alpha/beta hydrolase"/>
    <property type="match status" value="1"/>
</dbReference>
<gene>
    <name evidence="3" type="ORF">CLV43_102308</name>
</gene>
<sequence>MEAPTTHSPDAVVFGATGFLGRWTVLRLLDQGRAVAAVVRGGRGDELRAWLRDHGAAAERFRVVTGDVTAGAAVGLGAADDRLLADVRDVFDVAGFYRFGLRREEARAVNVEGALDVLRWAATRRSLNRLVHVSGYRVGLGPARYPLPEAELARLYRDKGAYEGSKVESDAAVRVVAAEAGVPLTVVNPSSVIGHSTTGETGQYIGLAELVRDLWNGRLPVLPGTPRTFVPVVAVDHFAAFLAAIPEHDPEPGGLHWVLDQDTPELPDLVRLLAAHLGVPAPRRQVPVALVRRLPAAVTGANPETLAFLTEDRYDTTSADKVAAAAGLRPPPVETALRRWADRLVANDFGAAAPVLPGGFHEVAGSRTYLAGDRATPDFVLLPGPPFDGESWQALLRELDDRPALVPDLPGLGRSSPTTTTPSAWLTDLLAPARTRPVLVTHSTSATIALRCAATHPDHFSALVLISPHFLRTEHPRPPHAFTLKRTSPRPGVARRTARWLRAAHHPTELTTLRDLLTTTERVHIVTGNPPTGDVGLAKVTIVPGAGEHPHLTHPAAIADVLRRVADRG</sequence>
<dbReference type="InterPro" id="IPR051783">
    <property type="entry name" value="NAD(P)-dependent_oxidoreduct"/>
</dbReference>
<dbReference type="PANTHER" id="PTHR48079:SF6">
    <property type="entry name" value="NAD(P)-BINDING DOMAIN-CONTAINING PROTEIN-RELATED"/>
    <property type="match status" value="1"/>
</dbReference>
<feature type="domain" description="AB hydrolase-1" evidence="1">
    <location>
        <begin position="379"/>
        <end position="521"/>
    </location>
</feature>
<dbReference type="Gene3D" id="3.40.50.720">
    <property type="entry name" value="NAD(P)-binding Rossmann-like Domain"/>
    <property type="match status" value="1"/>
</dbReference>
<dbReference type="InterPro" id="IPR036291">
    <property type="entry name" value="NAD(P)-bd_dom_sf"/>
</dbReference>
<dbReference type="GO" id="GO:0005737">
    <property type="term" value="C:cytoplasm"/>
    <property type="evidence" value="ECO:0007669"/>
    <property type="project" value="TreeGrafter"/>
</dbReference>
<dbReference type="GO" id="GO:0004029">
    <property type="term" value="F:aldehyde dehydrogenase (NAD+) activity"/>
    <property type="evidence" value="ECO:0007669"/>
    <property type="project" value="TreeGrafter"/>
</dbReference>
<evidence type="ECO:0000313" key="4">
    <source>
        <dbReference type="Proteomes" id="UP000239494"/>
    </source>
</evidence>
<feature type="domain" description="Thioester reductase (TE)" evidence="2">
    <location>
        <begin position="15"/>
        <end position="240"/>
    </location>
</feature>
<dbReference type="Pfam" id="PF07993">
    <property type="entry name" value="NAD_binding_4"/>
    <property type="match status" value="1"/>
</dbReference>
<dbReference type="SUPFAM" id="SSF53474">
    <property type="entry name" value="alpha/beta-Hydrolases"/>
    <property type="match status" value="1"/>
</dbReference>
<evidence type="ECO:0000313" key="3">
    <source>
        <dbReference type="EMBL" id="PRY44743.1"/>
    </source>
</evidence>
<accession>A0A2T0TGJ4</accession>
<dbReference type="AlphaFoldDB" id="A0A2T0TGJ4"/>
<name>A0A2T0TGJ4_9PSEU</name>
<evidence type="ECO:0000259" key="2">
    <source>
        <dbReference type="Pfam" id="PF07993"/>
    </source>
</evidence>
<keyword evidence="4" id="KW-1185">Reference proteome</keyword>
<dbReference type="InterPro" id="IPR029058">
    <property type="entry name" value="AB_hydrolase_fold"/>
</dbReference>
<proteinExistence type="predicted"/>
<dbReference type="RefSeq" id="WP_106186335.1">
    <property type="nucleotide sequence ID" value="NZ_PVTF01000002.1"/>
</dbReference>
<dbReference type="PANTHER" id="PTHR48079">
    <property type="entry name" value="PROTEIN YEEZ"/>
    <property type="match status" value="1"/>
</dbReference>
<organism evidence="3 4">
    <name type="scientific">Umezawaea tangerina</name>
    <dbReference type="NCBI Taxonomy" id="84725"/>
    <lineage>
        <taxon>Bacteria</taxon>
        <taxon>Bacillati</taxon>
        <taxon>Actinomycetota</taxon>
        <taxon>Actinomycetes</taxon>
        <taxon>Pseudonocardiales</taxon>
        <taxon>Pseudonocardiaceae</taxon>
        <taxon>Umezawaea</taxon>
    </lineage>
</organism>
<dbReference type="Pfam" id="PF00561">
    <property type="entry name" value="Abhydrolase_1"/>
    <property type="match status" value="1"/>
</dbReference>
<dbReference type="InterPro" id="IPR013120">
    <property type="entry name" value="FAR_NAD-bd"/>
</dbReference>
<reference evidence="3 4" key="1">
    <citation type="submission" date="2018-03" db="EMBL/GenBank/DDBJ databases">
        <title>Genomic Encyclopedia of Archaeal and Bacterial Type Strains, Phase II (KMG-II): from individual species to whole genera.</title>
        <authorList>
            <person name="Goeker M."/>
        </authorList>
    </citation>
    <scope>NUCLEOTIDE SEQUENCE [LARGE SCALE GENOMIC DNA]</scope>
    <source>
        <strain evidence="3 4">DSM 44720</strain>
    </source>
</reference>
<dbReference type="Proteomes" id="UP000239494">
    <property type="component" value="Unassembled WGS sequence"/>
</dbReference>
<evidence type="ECO:0000259" key="1">
    <source>
        <dbReference type="Pfam" id="PF00561"/>
    </source>
</evidence>
<dbReference type="InterPro" id="IPR000073">
    <property type="entry name" value="AB_hydrolase_1"/>
</dbReference>